<dbReference type="Gene3D" id="3.90.550.20">
    <property type="match status" value="1"/>
</dbReference>
<organism evidence="1 2">
    <name type="scientific">Myxococcus llanfairpwllgwyngyllgogerychwyrndrobwllllantysiliogogogochensis</name>
    <dbReference type="NCBI Taxonomy" id="2590453"/>
    <lineage>
        <taxon>Bacteria</taxon>
        <taxon>Pseudomonadati</taxon>
        <taxon>Myxococcota</taxon>
        <taxon>Myxococcia</taxon>
        <taxon>Myxococcales</taxon>
        <taxon>Cystobacterineae</taxon>
        <taxon>Myxococcaceae</taxon>
        <taxon>Myxococcus</taxon>
    </lineage>
</organism>
<dbReference type="AlphaFoldDB" id="A0A540X0D4"/>
<protein>
    <submittedName>
        <fullName evidence="1">Uncharacterized protein</fullName>
    </submittedName>
</protein>
<name>A0A540X0D4_9BACT</name>
<dbReference type="EMBL" id="VIFM01000060">
    <property type="protein sequence ID" value="TQF14727.1"/>
    <property type="molecule type" value="Genomic_DNA"/>
</dbReference>
<evidence type="ECO:0000313" key="2">
    <source>
        <dbReference type="Proteomes" id="UP000315369"/>
    </source>
</evidence>
<accession>A0A540X0D4</accession>
<dbReference type="RefSeq" id="WP_141643579.1">
    <property type="nucleotide sequence ID" value="NZ_VIFM01000060.1"/>
</dbReference>
<evidence type="ECO:0000313" key="1">
    <source>
        <dbReference type="EMBL" id="TQF14727.1"/>
    </source>
</evidence>
<keyword evidence="2" id="KW-1185">Reference proteome</keyword>
<sequence length="253" mass="28622">MTPALNFCFHGGAFRPTVVAAIRSAMKHNPQARTFVYCDEQSIRRYQPLLPGARFEDLAQLSAQLGTTRPEVASRRMRAFALHQHGGWYLDAFDTVTLRPLPDVERFTIGEECWDSRRRCAGVCASPPGDAFARHWLSAMMAIPDEAWDHWTDQTVCNRLISTHHHLVESLPTGRLNWPSESGFTGELRLSEDQVAWLLENAWVIHYFGRGARGVPYKEMDLSALRHCRKLGGWLPRLILHHTQGLSAPAPAE</sequence>
<gene>
    <name evidence="1" type="ORF">FJV41_17180</name>
</gene>
<dbReference type="OrthoDB" id="9802987at2"/>
<proteinExistence type="predicted"/>
<reference evidence="1 2" key="1">
    <citation type="submission" date="2019-06" db="EMBL/GenBank/DDBJ databases">
        <authorList>
            <person name="Livingstone P."/>
            <person name="Whitworth D."/>
        </authorList>
    </citation>
    <scope>NUCLEOTIDE SEQUENCE [LARGE SCALE GENOMIC DNA]</scope>
    <source>
        <strain evidence="1 2">AM401</strain>
    </source>
</reference>
<dbReference type="Proteomes" id="UP000315369">
    <property type="component" value="Unassembled WGS sequence"/>
</dbReference>
<comment type="caution">
    <text evidence="1">The sequence shown here is derived from an EMBL/GenBank/DDBJ whole genome shotgun (WGS) entry which is preliminary data.</text>
</comment>